<dbReference type="PANTHER" id="PTHR36115:SF10">
    <property type="entry name" value="RDD DOMAIN-CONTAINING PROTEIN"/>
    <property type="match status" value="1"/>
</dbReference>
<keyword evidence="9" id="KW-1185">Reference proteome</keyword>
<keyword evidence="4 6" id="KW-1133">Transmembrane helix</keyword>
<dbReference type="RefSeq" id="WP_015281195.1">
    <property type="nucleotide sequence ID" value="NC_019940.1"/>
</dbReference>
<evidence type="ECO:0000256" key="3">
    <source>
        <dbReference type="ARBA" id="ARBA00022692"/>
    </source>
</evidence>
<dbReference type="AlphaFoldDB" id="L0GZ01"/>
<dbReference type="GO" id="GO:0005886">
    <property type="term" value="C:plasma membrane"/>
    <property type="evidence" value="ECO:0007669"/>
    <property type="project" value="UniProtKB-SubCell"/>
</dbReference>
<evidence type="ECO:0000256" key="1">
    <source>
        <dbReference type="ARBA" id="ARBA00004651"/>
    </source>
</evidence>
<reference evidence="8 9" key="1">
    <citation type="submission" date="2011-09" db="EMBL/GenBank/DDBJ databases">
        <title>Complete sequence of chromosome of Thioflavicoccus mobilis 8321.</title>
        <authorList>
            <consortium name="US DOE Joint Genome Institute"/>
            <person name="Lucas S."/>
            <person name="Han J."/>
            <person name="Lapidus A."/>
            <person name="Cheng J.-F."/>
            <person name="Goodwin L."/>
            <person name="Pitluck S."/>
            <person name="Peters L."/>
            <person name="Ovchinnikova G."/>
            <person name="Lu M."/>
            <person name="Detter J.C."/>
            <person name="Han C."/>
            <person name="Tapia R."/>
            <person name="Land M."/>
            <person name="Hauser L."/>
            <person name="Kyrpides N."/>
            <person name="Ivanova N."/>
            <person name="Pagani I."/>
            <person name="Vogl K."/>
            <person name="Liu Z."/>
            <person name="Imhoff J."/>
            <person name="Thiel V."/>
            <person name="Frigaard N.-U."/>
            <person name="Bryant D."/>
            <person name="Woyke T."/>
        </authorList>
    </citation>
    <scope>NUCLEOTIDE SEQUENCE [LARGE SCALE GENOMIC DNA]</scope>
    <source>
        <strain evidence="8 9">8321</strain>
    </source>
</reference>
<dbReference type="Pfam" id="PF06271">
    <property type="entry name" value="RDD"/>
    <property type="match status" value="1"/>
</dbReference>
<name>L0GZ01_9GAMM</name>
<protein>
    <submittedName>
        <fullName evidence="8">Putative membrane protein/domain protein</fullName>
    </submittedName>
</protein>
<dbReference type="PANTHER" id="PTHR36115">
    <property type="entry name" value="PROLINE-RICH ANTIGEN HOMOLOG-RELATED"/>
    <property type="match status" value="1"/>
</dbReference>
<dbReference type="OrthoDB" id="9793824at2"/>
<gene>
    <name evidence="8" type="ORF">Thimo_2322</name>
</gene>
<dbReference type="InterPro" id="IPR051791">
    <property type="entry name" value="Pra-immunoreactive"/>
</dbReference>
<evidence type="ECO:0000313" key="9">
    <source>
        <dbReference type="Proteomes" id="UP000010816"/>
    </source>
</evidence>
<evidence type="ECO:0000256" key="6">
    <source>
        <dbReference type="SAM" id="Phobius"/>
    </source>
</evidence>
<evidence type="ECO:0000256" key="5">
    <source>
        <dbReference type="ARBA" id="ARBA00023136"/>
    </source>
</evidence>
<keyword evidence="3 6" id="KW-0812">Transmembrane</keyword>
<proteinExistence type="predicted"/>
<feature type="transmembrane region" description="Helical" evidence="6">
    <location>
        <begin position="21"/>
        <end position="44"/>
    </location>
</feature>
<feature type="transmembrane region" description="Helical" evidence="6">
    <location>
        <begin position="64"/>
        <end position="85"/>
    </location>
</feature>
<dbReference type="Proteomes" id="UP000010816">
    <property type="component" value="Chromosome"/>
</dbReference>
<dbReference type="EMBL" id="CP003051">
    <property type="protein sequence ID" value="AGA91062.1"/>
    <property type="molecule type" value="Genomic_DNA"/>
</dbReference>
<dbReference type="STRING" id="765912.Thimo_2322"/>
<dbReference type="InterPro" id="IPR010432">
    <property type="entry name" value="RDD"/>
</dbReference>
<feature type="domain" description="RDD" evidence="7">
    <location>
        <begin position="11"/>
        <end position="141"/>
    </location>
</feature>
<dbReference type="eggNOG" id="COG1714">
    <property type="taxonomic scope" value="Bacteria"/>
</dbReference>
<feature type="transmembrane region" description="Helical" evidence="6">
    <location>
        <begin position="106"/>
        <end position="129"/>
    </location>
</feature>
<keyword evidence="2" id="KW-1003">Cell membrane</keyword>
<dbReference type="PATRIC" id="fig|765912.4.peg.2273"/>
<evidence type="ECO:0000256" key="2">
    <source>
        <dbReference type="ARBA" id="ARBA00022475"/>
    </source>
</evidence>
<evidence type="ECO:0000313" key="8">
    <source>
        <dbReference type="EMBL" id="AGA91062.1"/>
    </source>
</evidence>
<evidence type="ECO:0000259" key="7">
    <source>
        <dbReference type="Pfam" id="PF06271"/>
    </source>
</evidence>
<comment type="subcellular location">
    <subcellularLocation>
        <location evidence="1">Cell membrane</location>
        <topology evidence="1">Multi-pass membrane protein</topology>
    </subcellularLocation>
</comment>
<evidence type="ECO:0000256" key="4">
    <source>
        <dbReference type="ARBA" id="ARBA00022989"/>
    </source>
</evidence>
<dbReference type="HOGENOM" id="CLU_053152_4_0_6"/>
<accession>L0GZ01</accession>
<dbReference type="KEGG" id="tmb:Thimo_2322"/>
<keyword evidence="5 6" id="KW-0472">Membrane</keyword>
<organism evidence="8 9">
    <name type="scientific">Thioflavicoccus mobilis 8321</name>
    <dbReference type="NCBI Taxonomy" id="765912"/>
    <lineage>
        <taxon>Bacteria</taxon>
        <taxon>Pseudomonadati</taxon>
        <taxon>Pseudomonadota</taxon>
        <taxon>Gammaproteobacteria</taxon>
        <taxon>Chromatiales</taxon>
        <taxon>Chromatiaceae</taxon>
        <taxon>Thioflavicoccus</taxon>
    </lineage>
</organism>
<sequence length="151" mass="17216">MTFDISQARQPGLLRRLAAMLYDALLLLGVLFLAVALLVVPYQLVVGSPYPNQDLLPRLVLQGYLLLVSGLFFTHFWVRGGRTLGMSAWRLRVLRDDGEPLSQRDAWVRFFASLVSLVPAGLGFAWILIDRERLAWHDRLSHTRLVMTTKR</sequence>